<dbReference type="EnsemblMetazoa" id="XM_038188980.1">
    <property type="protein sequence ID" value="XP_038044908.1"/>
    <property type="gene ID" value="LOC119719496"/>
</dbReference>
<feature type="region of interest" description="Disordered" evidence="1">
    <location>
        <begin position="84"/>
        <end position="285"/>
    </location>
</feature>
<reference evidence="3" key="1">
    <citation type="submission" date="2022-11" db="UniProtKB">
        <authorList>
            <consortium name="EnsemblMetazoa"/>
        </authorList>
    </citation>
    <scope>IDENTIFICATION</scope>
</reference>
<dbReference type="Proteomes" id="UP000887568">
    <property type="component" value="Unplaced"/>
</dbReference>
<feature type="compositionally biased region" description="Polar residues" evidence="1">
    <location>
        <begin position="87"/>
        <end position="99"/>
    </location>
</feature>
<keyword evidence="4" id="KW-1185">Reference proteome</keyword>
<feature type="compositionally biased region" description="Basic residues" evidence="1">
    <location>
        <begin position="112"/>
        <end position="152"/>
    </location>
</feature>
<feature type="compositionally biased region" description="Low complexity" evidence="1">
    <location>
        <begin position="155"/>
        <end position="167"/>
    </location>
</feature>
<dbReference type="RefSeq" id="XP_038044539.1">
    <property type="nucleotide sequence ID" value="XM_038188611.1"/>
</dbReference>
<organism evidence="3 4">
    <name type="scientific">Patiria miniata</name>
    <name type="common">Bat star</name>
    <name type="synonym">Asterina miniata</name>
    <dbReference type="NCBI Taxonomy" id="46514"/>
    <lineage>
        <taxon>Eukaryota</taxon>
        <taxon>Metazoa</taxon>
        <taxon>Echinodermata</taxon>
        <taxon>Eleutherozoa</taxon>
        <taxon>Asterozoa</taxon>
        <taxon>Asteroidea</taxon>
        <taxon>Valvatacea</taxon>
        <taxon>Valvatida</taxon>
        <taxon>Asterinidae</taxon>
        <taxon>Patiria</taxon>
    </lineage>
</organism>
<protein>
    <recommendedName>
        <fullName evidence="2">Multiple myeloma tumor-associated protein 2-like N-terminal domain-containing protein</fullName>
    </recommendedName>
</protein>
<feature type="compositionally biased region" description="Basic and acidic residues" evidence="1">
    <location>
        <begin position="258"/>
        <end position="276"/>
    </location>
</feature>
<dbReference type="InterPro" id="IPR039207">
    <property type="entry name" value="MMTAG2-like"/>
</dbReference>
<dbReference type="PANTHER" id="PTHR14580">
    <property type="entry name" value="MULTIPLE MYELOMA TUMOR-ASSOCIATED PROTEIN 2 FAMILY MEMBER"/>
    <property type="match status" value="1"/>
</dbReference>
<accession>A0A913YXQ8</accession>
<feature type="domain" description="Multiple myeloma tumor-associated protein 2-like N-terminal" evidence="2">
    <location>
        <begin position="8"/>
        <end position="81"/>
    </location>
</feature>
<feature type="compositionally biased region" description="Basic and acidic residues" evidence="1">
    <location>
        <begin position="193"/>
        <end position="248"/>
    </location>
</feature>
<dbReference type="Pfam" id="PF10159">
    <property type="entry name" value="MMtag"/>
    <property type="match status" value="1"/>
</dbReference>
<evidence type="ECO:0000313" key="4">
    <source>
        <dbReference type="Proteomes" id="UP000887568"/>
    </source>
</evidence>
<evidence type="ECO:0000259" key="2">
    <source>
        <dbReference type="Pfam" id="PF10159"/>
    </source>
</evidence>
<sequence length="285" mass="33053">MYYIPRGGNRGGADQFSWSGVKTDKDREYYLGHSLKAPVGRWQDGRDLQWFNKSRKEGDSLADERRAIKQAEEEAMMAALGQKVVKSPSNAVSSTQQDLNPAVSAPSGKRREDKRKKRSKRSHDVKSKKKRKKEKAKKGKKKSRSHKRSHRHSSSDSSSESSSSDSSSSDESEEEMTKHRRKHRPRPTDEDETWKNEISRDSKKHRVIETAGRRTKHHDSSTYDRGSHRHSDTPPEKHRDRDTNRQRGSDSLSKRRRPSDSYHHAKRDTESSYSRRERGKHSPRR</sequence>
<dbReference type="OrthoDB" id="5390672at2759"/>
<dbReference type="GeneID" id="119719238"/>
<dbReference type="InterPro" id="IPR019315">
    <property type="entry name" value="MMTA2_N"/>
</dbReference>
<dbReference type="PANTHER" id="PTHR14580:SF0">
    <property type="entry name" value="MULTIPLE MYELOMA TUMOR-ASSOCIATED PROTEIN 2"/>
    <property type="match status" value="1"/>
</dbReference>
<dbReference type="EnsemblMetazoa" id="XM_038188611.1">
    <property type="protein sequence ID" value="XP_038044539.1"/>
    <property type="gene ID" value="LOC119719238"/>
</dbReference>
<name>A0A913YXQ8_PATMI</name>
<dbReference type="GeneID" id="119719496"/>
<evidence type="ECO:0000256" key="1">
    <source>
        <dbReference type="SAM" id="MobiDB-lite"/>
    </source>
</evidence>
<proteinExistence type="predicted"/>
<dbReference type="OMA" id="NADRDYY"/>
<dbReference type="RefSeq" id="XP_038044908.1">
    <property type="nucleotide sequence ID" value="XM_038188980.1"/>
</dbReference>
<dbReference type="AlphaFoldDB" id="A0A913YXQ8"/>
<evidence type="ECO:0000313" key="3">
    <source>
        <dbReference type="EnsemblMetazoa" id="XP_038044539.1"/>
    </source>
</evidence>